<accession>A0A7K1TBN1</accession>
<dbReference type="Gene3D" id="1.20.144.10">
    <property type="entry name" value="Phosphatidic acid phosphatase type 2/haloperoxidase"/>
    <property type="match status" value="1"/>
</dbReference>
<keyword evidence="4" id="KW-1185">Reference proteome</keyword>
<gene>
    <name evidence="3" type="ORF">GO988_05595</name>
</gene>
<dbReference type="PANTHER" id="PTHR14969">
    <property type="entry name" value="SPHINGOSINE-1-PHOSPHATE PHOSPHOHYDROLASE"/>
    <property type="match status" value="1"/>
</dbReference>
<dbReference type="AlphaFoldDB" id="A0A7K1TBN1"/>
<dbReference type="Pfam" id="PF01569">
    <property type="entry name" value="PAP2"/>
    <property type="match status" value="1"/>
</dbReference>
<dbReference type="SUPFAM" id="SSF48317">
    <property type="entry name" value="Acid phosphatase/Vanadium-dependent haloperoxidase"/>
    <property type="match status" value="1"/>
</dbReference>
<reference evidence="3 4" key="1">
    <citation type="submission" date="2019-12" db="EMBL/GenBank/DDBJ databases">
        <title>Hymenobacter sp. HMF4947 Genome sequencing and assembly.</title>
        <authorList>
            <person name="Kang H."/>
            <person name="Cha I."/>
            <person name="Kim H."/>
            <person name="Joh K."/>
        </authorList>
    </citation>
    <scope>NUCLEOTIDE SEQUENCE [LARGE SCALE GENOMIC DNA]</scope>
    <source>
        <strain evidence="3 4">HMF4947</strain>
    </source>
</reference>
<dbReference type="SMART" id="SM00014">
    <property type="entry name" value="acidPPc"/>
    <property type="match status" value="1"/>
</dbReference>
<sequence length="192" mass="20994">MLETLRDLDHRLLLAINHAHTPILDAIMGFASQIKVWFPFYAVLLGWLIYHFRHRTKLLLPLLAATVALADSITSRIFKPWAARPRPCHAADLAAQLYLPDGCGGQFGFMSSHAANAMGLAVFLLLTLPSGRYKGLKIGVFIWAAVISYSRVYLAAHYPGDVLGGWVVGAALGAAAATAFQRWAPRLWPTAS</sequence>
<feature type="transmembrane region" description="Helical" evidence="1">
    <location>
        <begin position="138"/>
        <end position="156"/>
    </location>
</feature>
<dbReference type="EMBL" id="WQKZ01000001">
    <property type="protein sequence ID" value="MVN75795.1"/>
    <property type="molecule type" value="Genomic_DNA"/>
</dbReference>
<name>A0A7K1TBN1_9BACT</name>
<evidence type="ECO:0000256" key="1">
    <source>
        <dbReference type="SAM" id="Phobius"/>
    </source>
</evidence>
<keyword evidence="1" id="KW-1133">Transmembrane helix</keyword>
<dbReference type="InterPro" id="IPR036938">
    <property type="entry name" value="PAP2/HPO_sf"/>
</dbReference>
<feature type="domain" description="Phosphatidic acid phosphatase type 2/haloperoxidase" evidence="2">
    <location>
        <begin position="59"/>
        <end position="177"/>
    </location>
</feature>
<feature type="transmembrane region" description="Helical" evidence="1">
    <location>
        <begin position="162"/>
        <end position="180"/>
    </location>
</feature>
<dbReference type="Proteomes" id="UP000441336">
    <property type="component" value="Unassembled WGS sequence"/>
</dbReference>
<dbReference type="PANTHER" id="PTHR14969:SF13">
    <property type="entry name" value="AT30094P"/>
    <property type="match status" value="1"/>
</dbReference>
<proteinExistence type="predicted"/>
<evidence type="ECO:0000259" key="2">
    <source>
        <dbReference type="SMART" id="SM00014"/>
    </source>
</evidence>
<dbReference type="InterPro" id="IPR000326">
    <property type="entry name" value="PAP2/HPO"/>
</dbReference>
<feature type="transmembrane region" description="Helical" evidence="1">
    <location>
        <begin position="107"/>
        <end position="126"/>
    </location>
</feature>
<protein>
    <submittedName>
        <fullName evidence="3">Phosphatase PAP2 family protein</fullName>
    </submittedName>
</protein>
<comment type="caution">
    <text evidence="3">The sequence shown here is derived from an EMBL/GenBank/DDBJ whole genome shotgun (WGS) entry which is preliminary data.</text>
</comment>
<dbReference type="RefSeq" id="WP_157562547.1">
    <property type="nucleotide sequence ID" value="NZ_WQKZ01000001.1"/>
</dbReference>
<feature type="transmembrane region" description="Helical" evidence="1">
    <location>
        <begin position="36"/>
        <end position="52"/>
    </location>
</feature>
<evidence type="ECO:0000313" key="3">
    <source>
        <dbReference type="EMBL" id="MVN75795.1"/>
    </source>
</evidence>
<organism evidence="3 4">
    <name type="scientific">Hymenobacter ginkgonis</name>
    <dbReference type="NCBI Taxonomy" id="2682976"/>
    <lineage>
        <taxon>Bacteria</taxon>
        <taxon>Pseudomonadati</taxon>
        <taxon>Bacteroidota</taxon>
        <taxon>Cytophagia</taxon>
        <taxon>Cytophagales</taxon>
        <taxon>Hymenobacteraceae</taxon>
        <taxon>Hymenobacter</taxon>
    </lineage>
</organism>
<keyword evidence="1" id="KW-0812">Transmembrane</keyword>
<evidence type="ECO:0000313" key="4">
    <source>
        <dbReference type="Proteomes" id="UP000441336"/>
    </source>
</evidence>
<keyword evidence="1" id="KW-0472">Membrane</keyword>